<evidence type="ECO:0000313" key="4">
    <source>
        <dbReference type="Proteomes" id="UP000612746"/>
    </source>
</evidence>
<evidence type="ECO:0000256" key="2">
    <source>
        <dbReference type="SAM" id="Phobius"/>
    </source>
</evidence>
<dbReference type="Proteomes" id="UP000612746">
    <property type="component" value="Unassembled WGS sequence"/>
</dbReference>
<feature type="compositionally biased region" description="Acidic residues" evidence="1">
    <location>
        <begin position="84"/>
        <end position="95"/>
    </location>
</feature>
<feature type="region of interest" description="Disordered" evidence="1">
    <location>
        <begin position="66"/>
        <end position="102"/>
    </location>
</feature>
<comment type="caution">
    <text evidence="3">The sequence shown here is derived from an EMBL/GenBank/DDBJ whole genome shotgun (WGS) entry which is preliminary data.</text>
</comment>
<gene>
    <name evidence="3" type="ORF">INT44_002136</name>
</gene>
<evidence type="ECO:0000256" key="1">
    <source>
        <dbReference type="SAM" id="MobiDB-lite"/>
    </source>
</evidence>
<dbReference type="OrthoDB" id="2393018at2759"/>
<dbReference type="AlphaFoldDB" id="A0A8H7UGW8"/>
<organism evidence="3 4">
    <name type="scientific">Umbelopsis vinacea</name>
    <dbReference type="NCBI Taxonomy" id="44442"/>
    <lineage>
        <taxon>Eukaryota</taxon>
        <taxon>Fungi</taxon>
        <taxon>Fungi incertae sedis</taxon>
        <taxon>Mucoromycota</taxon>
        <taxon>Mucoromycotina</taxon>
        <taxon>Umbelopsidomycetes</taxon>
        <taxon>Umbelopsidales</taxon>
        <taxon>Umbelopsidaceae</taxon>
        <taxon>Umbelopsis</taxon>
    </lineage>
</organism>
<protein>
    <submittedName>
        <fullName evidence="3">Uncharacterized protein</fullName>
    </submittedName>
</protein>
<accession>A0A8H7UGW8</accession>
<sequence length="164" mass="18278">MYLPDQTTSNVIDDDPLIKQHLYKRLVDYENRPFINPNFKWLIACVPIATVLVLMICLRIRKSRMANKGTEPPQSESEYVIEAPESEAQGDDGLDGPETRSNGSFGSALPLWNIRSSSLSPIYSLPPPAYVRYSPDPPKYEDIIGSDDVPLAHCQSRLLGLTTG</sequence>
<proteinExistence type="predicted"/>
<keyword evidence="4" id="KW-1185">Reference proteome</keyword>
<keyword evidence="2" id="KW-1133">Transmembrane helix</keyword>
<evidence type="ECO:0000313" key="3">
    <source>
        <dbReference type="EMBL" id="KAG2185346.1"/>
    </source>
</evidence>
<feature type="transmembrane region" description="Helical" evidence="2">
    <location>
        <begin position="39"/>
        <end position="58"/>
    </location>
</feature>
<dbReference type="EMBL" id="JAEPRA010000005">
    <property type="protein sequence ID" value="KAG2185346.1"/>
    <property type="molecule type" value="Genomic_DNA"/>
</dbReference>
<name>A0A8H7UGW8_9FUNG</name>
<keyword evidence="2" id="KW-0812">Transmembrane</keyword>
<keyword evidence="2" id="KW-0472">Membrane</keyword>
<reference evidence="3" key="1">
    <citation type="submission" date="2020-12" db="EMBL/GenBank/DDBJ databases">
        <title>Metabolic potential, ecology and presence of endohyphal bacteria is reflected in genomic diversity of Mucoromycotina.</title>
        <authorList>
            <person name="Muszewska A."/>
            <person name="Okrasinska A."/>
            <person name="Steczkiewicz K."/>
            <person name="Drgas O."/>
            <person name="Orlowska M."/>
            <person name="Perlinska-Lenart U."/>
            <person name="Aleksandrzak-Piekarczyk T."/>
            <person name="Szatraj K."/>
            <person name="Zielenkiewicz U."/>
            <person name="Pilsyk S."/>
            <person name="Malc E."/>
            <person name="Mieczkowski P."/>
            <person name="Kruszewska J.S."/>
            <person name="Biernat P."/>
            <person name="Pawlowska J."/>
        </authorList>
    </citation>
    <scope>NUCLEOTIDE SEQUENCE</scope>
    <source>
        <strain evidence="3">WA0000051536</strain>
    </source>
</reference>